<sequence length="181" mass="19916">MTDAQHTVTVQAPIAAVYQQWLDVESFPQFIPLVREVTTSADIYSHWTISIGRLTRSFDAEVVEQLPEERVRWRTITGDVRFTGEATFSETSETRTAVTLSITWEPSTAAERAAAALGTDDRAVRAALRAFKSHVETNGGPSGHSYVTLRSVDADPDTTVSTDDDLDDAAPAPRRGRHARD</sequence>
<dbReference type="CDD" id="cd07817">
    <property type="entry name" value="SRPBCC_8"/>
    <property type="match status" value="1"/>
</dbReference>
<dbReference type="PANTHER" id="PTHR33824:SF7">
    <property type="entry name" value="POLYKETIDE CYCLASE_DEHYDRASE AND LIPID TRANSPORT SUPERFAMILY PROTEIN"/>
    <property type="match status" value="1"/>
</dbReference>
<proteinExistence type="predicted"/>
<evidence type="ECO:0000313" key="4">
    <source>
        <dbReference type="Proteomes" id="UP001165587"/>
    </source>
</evidence>
<keyword evidence="4" id="KW-1185">Reference proteome</keyword>
<feature type="region of interest" description="Disordered" evidence="1">
    <location>
        <begin position="135"/>
        <end position="181"/>
    </location>
</feature>
<dbReference type="InterPro" id="IPR023393">
    <property type="entry name" value="START-like_dom_sf"/>
</dbReference>
<evidence type="ECO:0000313" key="3">
    <source>
        <dbReference type="EMBL" id="MCS5725423.1"/>
    </source>
</evidence>
<evidence type="ECO:0000256" key="1">
    <source>
        <dbReference type="SAM" id="MobiDB-lite"/>
    </source>
</evidence>
<dbReference type="EMBL" id="JANLCK010000003">
    <property type="protein sequence ID" value="MCS5725423.1"/>
    <property type="molecule type" value="Genomic_DNA"/>
</dbReference>
<dbReference type="SUPFAM" id="SSF55961">
    <property type="entry name" value="Bet v1-like"/>
    <property type="match status" value="1"/>
</dbReference>
<organism evidence="3 4">
    <name type="scientific">Herbiconiux oxytropis</name>
    <dbReference type="NCBI Taxonomy" id="2970915"/>
    <lineage>
        <taxon>Bacteria</taxon>
        <taxon>Bacillati</taxon>
        <taxon>Actinomycetota</taxon>
        <taxon>Actinomycetes</taxon>
        <taxon>Micrococcales</taxon>
        <taxon>Microbacteriaceae</taxon>
        <taxon>Herbiconiux</taxon>
    </lineage>
</organism>
<feature type="domain" description="Coenzyme Q-binding protein COQ10 START" evidence="2">
    <location>
        <begin position="10"/>
        <end position="116"/>
    </location>
</feature>
<dbReference type="PANTHER" id="PTHR33824">
    <property type="entry name" value="POLYKETIDE CYCLASE/DEHYDRASE AND LIPID TRANSPORT SUPERFAMILY PROTEIN"/>
    <property type="match status" value="1"/>
</dbReference>
<protein>
    <submittedName>
        <fullName evidence="3">SRPBCC family protein</fullName>
    </submittedName>
</protein>
<comment type="caution">
    <text evidence="3">The sequence shown here is derived from an EMBL/GenBank/DDBJ whole genome shotgun (WGS) entry which is preliminary data.</text>
</comment>
<accession>A0AA42BW44</accession>
<dbReference type="AlphaFoldDB" id="A0AA42BW44"/>
<name>A0AA42BW44_9MICO</name>
<dbReference type="Pfam" id="PF03364">
    <property type="entry name" value="Polyketide_cyc"/>
    <property type="match status" value="1"/>
</dbReference>
<reference evidence="3" key="1">
    <citation type="submission" date="2022-08" db="EMBL/GenBank/DDBJ databases">
        <authorList>
            <person name="Deng Y."/>
            <person name="Han X.-F."/>
            <person name="Zhang Y.-Q."/>
        </authorList>
    </citation>
    <scope>NUCLEOTIDE SEQUENCE</scope>
    <source>
        <strain evidence="3">CPCC 203407</strain>
    </source>
</reference>
<dbReference type="InterPro" id="IPR005031">
    <property type="entry name" value="COQ10_START"/>
</dbReference>
<dbReference type="RefSeq" id="WP_259525926.1">
    <property type="nucleotide sequence ID" value="NZ_JANLCK010000003.1"/>
</dbReference>
<dbReference type="Gene3D" id="3.30.530.20">
    <property type="match status" value="1"/>
</dbReference>
<dbReference type="Proteomes" id="UP001165587">
    <property type="component" value="Unassembled WGS sequence"/>
</dbReference>
<evidence type="ECO:0000259" key="2">
    <source>
        <dbReference type="Pfam" id="PF03364"/>
    </source>
</evidence>
<gene>
    <name evidence="3" type="ORF">N1028_05890</name>
</gene>
<dbReference type="InterPro" id="IPR047137">
    <property type="entry name" value="ORF3"/>
</dbReference>